<dbReference type="SUPFAM" id="SSF81653">
    <property type="entry name" value="Calcium ATPase, transduction domain A"/>
    <property type="match status" value="1"/>
</dbReference>
<feature type="binding site" evidence="21">
    <location>
        <position position="616"/>
    </location>
    <ligand>
        <name>ATP</name>
        <dbReference type="ChEBI" id="CHEBI:30616"/>
    </ligand>
</feature>
<feature type="binding site" evidence="21">
    <location>
        <position position="1032"/>
    </location>
    <ligand>
        <name>ATP</name>
        <dbReference type="ChEBI" id="CHEBI:30616"/>
    </ligand>
</feature>
<dbReference type="GO" id="GO:0006897">
    <property type="term" value="P:endocytosis"/>
    <property type="evidence" value="ECO:0007669"/>
    <property type="project" value="UniProtKB-ARBA"/>
</dbReference>
<accession>A0A9N8PJV8</accession>
<keyword evidence="13" id="KW-0445">Lipid transport</keyword>
<evidence type="ECO:0000256" key="8">
    <source>
        <dbReference type="ARBA" id="ARBA00022741"/>
    </source>
</evidence>
<dbReference type="InterPro" id="IPR023298">
    <property type="entry name" value="ATPase_P-typ_TM_dom_sf"/>
</dbReference>
<evidence type="ECO:0000256" key="21">
    <source>
        <dbReference type="PIRSR" id="PIRSR606539-2"/>
    </source>
</evidence>
<evidence type="ECO:0000256" key="3">
    <source>
        <dbReference type="ARBA" id="ARBA00008109"/>
    </source>
</evidence>
<evidence type="ECO:0000256" key="15">
    <source>
        <dbReference type="ARBA" id="ARBA00034036"/>
    </source>
</evidence>
<dbReference type="GO" id="GO:0005524">
    <property type="term" value="F:ATP binding"/>
    <property type="evidence" value="ECO:0007669"/>
    <property type="project" value="UniProtKB-UniRule"/>
</dbReference>
<dbReference type="Gene3D" id="3.40.50.1000">
    <property type="entry name" value="HAD superfamily/HAD-like"/>
    <property type="match status" value="1"/>
</dbReference>
<evidence type="ECO:0000256" key="6">
    <source>
        <dbReference type="ARBA" id="ARBA00022692"/>
    </source>
</evidence>
<evidence type="ECO:0000256" key="23">
    <source>
        <dbReference type="RuleBase" id="RU362033"/>
    </source>
</evidence>
<feature type="binding site" evidence="21">
    <location>
        <position position="1038"/>
    </location>
    <ligand>
        <name>ATP</name>
        <dbReference type="ChEBI" id="CHEBI:30616"/>
    </ligand>
</feature>
<evidence type="ECO:0000256" key="1">
    <source>
        <dbReference type="ARBA" id="ARBA00001946"/>
    </source>
</evidence>
<feature type="binding site" evidence="21">
    <location>
        <position position="789"/>
    </location>
    <ligand>
        <name>ATP</name>
        <dbReference type="ChEBI" id="CHEBI:30616"/>
    </ligand>
</feature>
<feature type="transmembrane region" description="Helical" evidence="23">
    <location>
        <begin position="496"/>
        <end position="517"/>
    </location>
</feature>
<evidence type="ECO:0000256" key="11">
    <source>
        <dbReference type="ARBA" id="ARBA00022967"/>
    </source>
</evidence>
<evidence type="ECO:0000313" key="28">
    <source>
        <dbReference type="Proteomes" id="UP000714618"/>
    </source>
</evidence>
<dbReference type="SUPFAM" id="SSF81660">
    <property type="entry name" value="Metal cation-transporting ATPase, ATP-binding domain N"/>
    <property type="match status" value="1"/>
</dbReference>
<evidence type="ECO:0000256" key="16">
    <source>
        <dbReference type="ARBA" id="ARBA00049128"/>
    </source>
</evidence>
<evidence type="ECO:0000256" key="4">
    <source>
        <dbReference type="ARBA" id="ARBA00022448"/>
    </source>
</evidence>
<feature type="transmembrane region" description="Helical" evidence="23">
    <location>
        <begin position="1149"/>
        <end position="1168"/>
    </location>
</feature>
<feature type="binding site" evidence="22">
    <location>
        <position position="1058"/>
    </location>
    <ligand>
        <name>Mg(2+)</name>
        <dbReference type="ChEBI" id="CHEBI:18420"/>
    </ligand>
</feature>
<dbReference type="SUPFAM" id="SSF56784">
    <property type="entry name" value="HAD-like"/>
    <property type="match status" value="1"/>
</dbReference>
<dbReference type="GO" id="GO:0007163">
    <property type="term" value="P:establishment or maintenance of cell polarity"/>
    <property type="evidence" value="ECO:0007669"/>
    <property type="project" value="UniProtKB-ARBA"/>
</dbReference>
<feature type="binding site" evidence="21">
    <location>
        <position position="847"/>
    </location>
    <ligand>
        <name>ATP</name>
        <dbReference type="ChEBI" id="CHEBI:30616"/>
    </ligand>
</feature>
<dbReference type="GO" id="GO:0070867">
    <property type="term" value="C:mating projection tip membrane"/>
    <property type="evidence" value="ECO:0007669"/>
    <property type="project" value="UniProtKB-ARBA"/>
</dbReference>
<comment type="cofactor">
    <cofactor evidence="1 22">
        <name>Mg(2+)</name>
        <dbReference type="ChEBI" id="CHEBI:18420"/>
    </cofactor>
</comment>
<feature type="binding site" evidence="22">
    <location>
        <position position="1062"/>
    </location>
    <ligand>
        <name>Mg(2+)</name>
        <dbReference type="ChEBI" id="CHEBI:18420"/>
    </ligand>
</feature>
<proteinExistence type="inferred from homology"/>
<dbReference type="InterPro" id="IPR023214">
    <property type="entry name" value="HAD_sf"/>
</dbReference>
<feature type="binding site" evidence="21">
    <location>
        <position position="1062"/>
    </location>
    <ligand>
        <name>ATP</name>
        <dbReference type="ChEBI" id="CHEBI:30616"/>
    </ligand>
</feature>
<dbReference type="SFLD" id="SFLDS00003">
    <property type="entry name" value="Haloacid_Dehalogenase"/>
    <property type="match status" value="1"/>
</dbReference>
<feature type="transmembrane region" description="Helical" evidence="23">
    <location>
        <begin position="129"/>
        <end position="152"/>
    </location>
</feature>
<comment type="catalytic activity">
    <reaction evidence="19">
        <text>a 1,2-diacyl-sn-glycero-3-phosphocholine(out) + ATP + H2O = a 1,2-diacyl-sn-glycero-3-phosphocholine(in) + ADP + phosphate + H(+)</text>
        <dbReference type="Rhea" id="RHEA:38583"/>
        <dbReference type="ChEBI" id="CHEBI:15377"/>
        <dbReference type="ChEBI" id="CHEBI:15378"/>
        <dbReference type="ChEBI" id="CHEBI:30616"/>
        <dbReference type="ChEBI" id="CHEBI:43474"/>
        <dbReference type="ChEBI" id="CHEBI:57643"/>
        <dbReference type="ChEBI" id="CHEBI:456216"/>
    </reaction>
    <physiologicalReaction direction="left-to-right" evidence="19">
        <dbReference type="Rhea" id="RHEA:38584"/>
    </physiologicalReaction>
</comment>
<keyword evidence="5" id="KW-1003">Cell membrane</keyword>
<feature type="domain" description="P-type ATPase C-terminal" evidence="26">
    <location>
        <begin position="1202"/>
        <end position="1304"/>
    </location>
</feature>
<evidence type="ECO:0000259" key="26">
    <source>
        <dbReference type="Pfam" id="PF16212"/>
    </source>
</evidence>
<dbReference type="InterPro" id="IPR032631">
    <property type="entry name" value="P-type_ATPase_N"/>
</dbReference>
<keyword evidence="6 23" id="KW-0812">Transmembrane</keyword>
<dbReference type="InterPro" id="IPR044492">
    <property type="entry name" value="P_typ_ATPase_HD_dom"/>
</dbReference>
<dbReference type="InterPro" id="IPR036412">
    <property type="entry name" value="HAD-like_sf"/>
</dbReference>
<evidence type="ECO:0000256" key="20">
    <source>
        <dbReference type="PIRSR" id="PIRSR606539-1"/>
    </source>
</evidence>
<evidence type="ECO:0000256" key="24">
    <source>
        <dbReference type="SAM" id="MobiDB-lite"/>
    </source>
</evidence>
<feature type="compositionally biased region" description="Polar residues" evidence="24">
    <location>
        <begin position="239"/>
        <end position="251"/>
    </location>
</feature>
<feature type="compositionally biased region" description="Basic and acidic residues" evidence="24">
    <location>
        <begin position="54"/>
        <end position="64"/>
    </location>
</feature>
<keyword evidence="28" id="KW-1185">Reference proteome</keyword>
<dbReference type="Pfam" id="PF16209">
    <property type="entry name" value="PhoLip_ATPase_N"/>
    <property type="match status" value="1"/>
</dbReference>
<dbReference type="GO" id="GO:0016887">
    <property type="term" value="F:ATP hydrolysis activity"/>
    <property type="evidence" value="ECO:0007669"/>
    <property type="project" value="InterPro"/>
</dbReference>
<evidence type="ECO:0000256" key="12">
    <source>
        <dbReference type="ARBA" id="ARBA00022989"/>
    </source>
</evidence>
<dbReference type="Gene3D" id="3.40.1110.10">
    <property type="entry name" value="Calcium-transporting ATPase, cytoplasmic domain N"/>
    <property type="match status" value="1"/>
</dbReference>
<dbReference type="SFLD" id="SFLDF00027">
    <property type="entry name" value="p-type_atpase"/>
    <property type="match status" value="1"/>
</dbReference>
<feature type="binding site" evidence="21">
    <location>
        <position position="748"/>
    </location>
    <ligand>
        <name>ATP</name>
        <dbReference type="ChEBI" id="CHEBI:30616"/>
    </ligand>
</feature>
<dbReference type="FunFam" id="3.40.1110.10:FF:000048">
    <property type="entry name" value="Phospholipid-transporting ATPase"/>
    <property type="match status" value="1"/>
</dbReference>
<evidence type="ECO:0000256" key="13">
    <source>
        <dbReference type="ARBA" id="ARBA00023055"/>
    </source>
</evidence>
<dbReference type="EC" id="7.6.2.1" evidence="23"/>
<feature type="binding site" evidence="22">
    <location>
        <position position="616"/>
    </location>
    <ligand>
        <name>Mg(2+)</name>
        <dbReference type="ChEBI" id="CHEBI:18420"/>
    </ligand>
</feature>
<feature type="domain" description="P-type ATPase C-terminal" evidence="26">
    <location>
        <begin position="1084"/>
        <end position="1200"/>
    </location>
</feature>
<dbReference type="GO" id="GO:1990531">
    <property type="term" value="C:phospholipid-translocating ATPase complex"/>
    <property type="evidence" value="ECO:0007669"/>
    <property type="project" value="UniProtKB-ARBA"/>
</dbReference>
<feature type="compositionally biased region" description="Basic and acidic residues" evidence="24">
    <location>
        <begin position="212"/>
        <end position="236"/>
    </location>
</feature>
<feature type="transmembrane region" description="Helical" evidence="23">
    <location>
        <begin position="1275"/>
        <end position="1295"/>
    </location>
</feature>
<feature type="active site" description="4-aspartylphosphate intermediate" evidence="20">
    <location>
        <position position="614"/>
    </location>
</feature>
<feature type="compositionally biased region" description="Basic residues" evidence="24">
    <location>
        <begin position="43"/>
        <end position="53"/>
    </location>
</feature>
<feature type="binding site" evidence="21">
    <location>
        <position position="929"/>
    </location>
    <ligand>
        <name>ATP</name>
        <dbReference type="ChEBI" id="CHEBI:30616"/>
    </ligand>
</feature>
<dbReference type="GO" id="GO:0140351">
    <property type="term" value="F:glycosylceramide flippase activity"/>
    <property type="evidence" value="ECO:0007669"/>
    <property type="project" value="UniProtKB-ARBA"/>
</dbReference>
<feature type="region of interest" description="Disordered" evidence="24">
    <location>
        <begin position="1321"/>
        <end position="1407"/>
    </location>
</feature>
<keyword evidence="11 23" id="KW-1278">Translocase</keyword>
<dbReference type="GO" id="GO:0140346">
    <property type="term" value="F:phosphatidylserine flippase activity"/>
    <property type="evidence" value="ECO:0007669"/>
    <property type="project" value="UniProtKB-ARBA"/>
</dbReference>
<dbReference type="CDD" id="cd02073">
    <property type="entry name" value="P-type_ATPase_APLT_Dnf-like"/>
    <property type="match status" value="1"/>
</dbReference>
<evidence type="ECO:0000256" key="2">
    <source>
        <dbReference type="ARBA" id="ARBA00004651"/>
    </source>
</evidence>
<feature type="transmembrane region" description="Helical" evidence="23">
    <location>
        <begin position="1210"/>
        <end position="1228"/>
    </location>
</feature>
<evidence type="ECO:0000256" key="7">
    <source>
        <dbReference type="ARBA" id="ARBA00022723"/>
    </source>
</evidence>
<dbReference type="InterPro" id="IPR023299">
    <property type="entry name" value="ATPase_P-typ_cyto_dom_N"/>
</dbReference>
<comment type="caution">
    <text evidence="27">The sequence shown here is derived from an EMBL/GenBank/DDBJ whole genome shotgun (WGS) entry which is preliminary data.</text>
</comment>
<comment type="catalytic activity">
    <reaction evidence="15 23">
        <text>ATP + H2O + phospholipidSide 1 = ADP + phosphate + phospholipidSide 2.</text>
        <dbReference type="EC" id="7.6.2.1"/>
    </reaction>
</comment>
<keyword evidence="10 22" id="KW-0460">Magnesium</keyword>
<dbReference type="GO" id="GO:0000287">
    <property type="term" value="F:magnesium ion binding"/>
    <property type="evidence" value="ECO:0007669"/>
    <property type="project" value="UniProtKB-UniRule"/>
</dbReference>
<evidence type="ECO:0000256" key="14">
    <source>
        <dbReference type="ARBA" id="ARBA00023136"/>
    </source>
</evidence>
<gene>
    <name evidence="27" type="ORF">AWRI4233_LOCUS7729</name>
</gene>
<sequence length="1512" mass="170048">MAIQPYQEDNEASSGPLDTAPAKRLRWATQRVAGSQGGSKRQSILRRLSHKKRSSDDSAKRESNGTDLESVPESSEASAEQDGAGRRVFFNMPLPEDARDEEGHPTTQFVRNKIRTAKYTPLSFIPKNLWFQFHNIANIYFLFIIILSVHAIEDWRRTVLDNELNNAPAHRLVDWENVNTAEDRISLWRKFKKANTRAITFVWHLWKNRKESKAEKRNSQKDRALDEGRPSADTRRPSMYSQRMSVMSTATEEPDAMEMTPVHSPMPASAMEGSKEMDLGDHIRKSLENDALKPGDARQVVEVAKDPNESNAPIPKRFYGNVINPNKPSGKARFKKDCWKNVQVGDFVRLYNEESIPADIVVLSTSDPDGACYVETKNLDGETNLKVRQALHCSQKVKRARDCERAEFVLESEPPHANLYSYSGAIRWKQQGSKNAEVEATDMAEPVSINNMLLRGCSIRNTEWVLGIVVFTGEETKIMLNSGITPTKRAQISKDLNWNVIYNFIILFFMCLISAVVQGTTWGKGNESLDFFEFGSYGGTPGLNGFITFWAAIILFQNLVPISLYITLEIIRTAQAFFIYSDTFMYYAPVDYPCTPKSWNISDDLGQIEYIFSDKTGTLTQNVMEFKKVTINGVPYGEAYTEALAGMQKRQGIDTDAEGAKARIQIARGKVKMLEDLRKLHDNPYLLDENVTFVAPDYVSDLTGASGPEQKAANEYFMLVLALCHTVITERTPGDPPKLEFKAQSPDEAALVATARDCGFTVLGRSNDGIIVNVLGEEREYSVLNILEFNSSRKRMSAIVRMPNGKIVLFCKGADSIIYSRLKKGEQQELRKTTADHLEMFAREGLRTLCIAQRELDEEEYQTWNKQHDIAAAAIQNREEKLEEVSDAIERDLTLLGGTAIEDRLQDGVPDAIQLLAQAGIKLWVLTGDKVETAINIGFSCNLLGNDMDLIVLNVQDENLATAEAELDKNLAIFGRTGSDEELKAAKKNHEPPAPTHAVVIDGETLKLMLDDKLRQKFLLLCKECKSVLCCRVSPSQKAAVVGMVKNGLDVMTLAIGDGANDVAMIQKAHVGVGIAGEEGRQAVMSSDYAIGQFRFLTRLVLVHGRWSYRRLAETIANFFYKNIIWTFALFWYQIYANFDCSYIFDYSYILLYNLAFTSLPVILMGILDQDVDDKVSLAVPQLYRRGIERKEWTQIKFWYGRNVNDYQRIGIYIANSIVVVANVYILMNAYRWDWFFTLITTISILLIWTWTGIYSSFTVGFTFYKAGAEAYGALSFWALTMMVIIVALLPRFAAKSFQKIFMPRDIDVIREQVRQGKFDYLKNVDPQDSDEGSPPPPEKVSDSTSSSEISKPSGAQRLAHKLSHNRVPTEDERPIYPPSIAATATTRNARSHNGSDGTDYTGHRSSIDRTFPAVGQVTSRPSEDFGHSPIDFYRPPVIAGGFESPAPRPSYDRPRPSFDRLRASMDFERTRPSFESSRDFTSAAYLSRVESSHTPAGTPAAVERKDIGYAM</sequence>
<evidence type="ECO:0000256" key="5">
    <source>
        <dbReference type="ARBA" id="ARBA00022475"/>
    </source>
</evidence>
<dbReference type="PRINTS" id="PR00119">
    <property type="entry name" value="CATATPASE"/>
</dbReference>
<dbReference type="EMBL" id="CAIJEO010000009">
    <property type="protein sequence ID" value="CAD0098905.1"/>
    <property type="molecule type" value="Genomic_DNA"/>
</dbReference>
<dbReference type="SFLD" id="SFLDG00002">
    <property type="entry name" value="C1.7:_P-type_atpase_like"/>
    <property type="match status" value="1"/>
</dbReference>
<feature type="compositionally biased region" description="Low complexity" evidence="24">
    <location>
        <begin position="69"/>
        <end position="80"/>
    </location>
</feature>
<dbReference type="PANTHER" id="PTHR24092">
    <property type="entry name" value="PROBABLE PHOSPHOLIPID-TRANSPORTING ATPASE"/>
    <property type="match status" value="1"/>
</dbReference>
<dbReference type="InterPro" id="IPR018303">
    <property type="entry name" value="ATPase_P-typ_P_site"/>
</dbReference>
<dbReference type="SUPFAM" id="SSF81665">
    <property type="entry name" value="Calcium ATPase, transmembrane domain M"/>
    <property type="match status" value="1"/>
</dbReference>
<comment type="subcellular location">
    <subcellularLocation>
        <location evidence="2">Cell membrane</location>
        <topology evidence="2">Multi-pass membrane protein</topology>
    </subcellularLocation>
    <subcellularLocation>
        <location evidence="23">Membrane</location>
        <topology evidence="23">Multi-pass membrane protein</topology>
    </subcellularLocation>
</comment>
<evidence type="ECO:0000256" key="18">
    <source>
        <dbReference type="ARBA" id="ARBA00051303"/>
    </source>
</evidence>
<feature type="compositionally biased region" description="Polar residues" evidence="24">
    <location>
        <begin position="1383"/>
        <end position="1399"/>
    </location>
</feature>
<feature type="binding site" evidence="21">
    <location>
        <position position="614"/>
    </location>
    <ligand>
        <name>ATP</name>
        <dbReference type="ChEBI" id="CHEBI:30616"/>
    </ligand>
</feature>
<keyword evidence="8 21" id="KW-0547">Nucleotide-binding</keyword>
<name>A0A9N8PJV8_9PEZI</name>
<evidence type="ECO:0000256" key="10">
    <source>
        <dbReference type="ARBA" id="ARBA00022842"/>
    </source>
</evidence>
<dbReference type="Gene3D" id="2.70.150.10">
    <property type="entry name" value="Calcium-transporting ATPase, cytoplasmic transduction domain A"/>
    <property type="match status" value="1"/>
</dbReference>
<dbReference type="PROSITE" id="PS00154">
    <property type="entry name" value="ATPASE_E1_E2"/>
    <property type="match status" value="1"/>
</dbReference>
<keyword evidence="4" id="KW-0813">Transport</keyword>
<keyword evidence="12 23" id="KW-1133">Transmembrane helix</keyword>
<comment type="catalytic activity">
    <reaction evidence="18">
        <text>a 1,2-diacyl-sn-glycero-3-phospho-L-serine(out) + ATP + H2O = a 1,2-diacyl-sn-glycero-3-phospho-L-serine(in) + ADP + phosphate + H(+)</text>
        <dbReference type="Rhea" id="RHEA:38567"/>
        <dbReference type="ChEBI" id="CHEBI:15377"/>
        <dbReference type="ChEBI" id="CHEBI:15378"/>
        <dbReference type="ChEBI" id="CHEBI:30616"/>
        <dbReference type="ChEBI" id="CHEBI:43474"/>
        <dbReference type="ChEBI" id="CHEBI:57262"/>
        <dbReference type="ChEBI" id="CHEBI:456216"/>
    </reaction>
    <physiologicalReaction direction="left-to-right" evidence="18">
        <dbReference type="Rhea" id="RHEA:38568"/>
    </physiologicalReaction>
</comment>
<dbReference type="InterPro" id="IPR006539">
    <property type="entry name" value="P-type_ATPase_IV"/>
</dbReference>
<dbReference type="Pfam" id="PF13246">
    <property type="entry name" value="Cation_ATPase"/>
    <property type="match status" value="1"/>
</dbReference>
<feature type="region of interest" description="Disordered" evidence="24">
    <location>
        <begin position="1"/>
        <end position="86"/>
    </location>
</feature>
<dbReference type="InterPro" id="IPR008250">
    <property type="entry name" value="ATPase_P-typ_transduc_dom_A_sf"/>
</dbReference>
<dbReference type="GO" id="GO:0099040">
    <property type="term" value="P:ceramide translocation"/>
    <property type="evidence" value="ECO:0007669"/>
    <property type="project" value="UniProtKB-ARBA"/>
</dbReference>
<dbReference type="Pfam" id="PF16212">
    <property type="entry name" value="PhoLip_ATPase_C"/>
    <property type="match status" value="2"/>
</dbReference>
<dbReference type="InterPro" id="IPR032630">
    <property type="entry name" value="P_typ_ATPase_c"/>
</dbReference>
<keyword evidence="14 23" id="KW-0472">Membrane</keyword>
<evidence type="ECO:0000256" key="9">
    <source>
        <dbReference type="ARBA" id="ARBA00022840"/>
    </source>
</evidence>
<feature type="binding site" evidence="22">
    <location>
        <position position="614"/>
    </location>
    <ligand>
        <name>Mg(2+)</name>
        <dbReference type="ChEBI" id="CHEBI:18420"/>
    </ligand>
</feature>
<feature type="binding site" evidence="21">
    <location>
        <position position="1061"/>
    </location>
    <ligand>
        <name>ATP</name>
        <dbReference type="ChEBI" id="CHEBI:30616"/>
    </ligand>
</feature>
<keyword evidence="9 21" id="KW-0067">ATP-binding</keyword>
<evidence type="ECO:0000256" key="19">
    <source>
        <dbReference type="ARBA" id="ARBA00052223"/>
    </source>
</evidence>
<dbReference type="InterPro" id="IPR001757">
    <property type="entry name" value="P_typ_ATPase"/>
</dbReference>
<organism evidence="27 28">
    <name type="scientific">Aureobasidium mustum</name>
    <dbReference type="NCBI Taxonomy" id="2773714"/>
    <lineage>
        <taxon>Eukaryota</taxon>
        <taxon>Fungi</taxon>
        <taxon>Dikarya</taxon>
        <taxon>Ascomycota</taxon>
        <taxon>Pezizomycotina</taxon>
        <taxon>Dothideomycetes</taxon>
        <taxon>Dothideomycetidae</taxon>
        <taxon>Dothideales</taxon>
        <taxon>Saccotheciaceae</taxon>
        <taxon>Aureobasidium</taxon>
    </lineage>
</organism>
<feature type="binding site" evidence="21">
    <location>
        <position position="812"/>
    </location>
    <ligand>
        <name>ATP</name>
        <dbReference type="ChEBI" id="CHEBI:30616"/>
    </ligand>
</feature>
<feature type="transmembrane region" description="Helical" evidence="23">
    <location>
        <begin position="1235"/>
        <end position="1255"/>
    </location>
</feature>
<dbReference type="OrthoDB" id="377733at2759"/>
<dbReference type="NCBIfam" id="TIGR01494">
    <property type="entry name" value="ATPase_P-type"/>
    <property type="match status" value="1"/>
</dbReference>
<evidence type="ECO:0000259" key="25">
    <source>
        <dbReference type="Pfam" id="PF16209"/>
    </source>
</evidence>
<dbReference type="Proteomes" id="UP000714618">
    <property type="component" value="Unassembled WGS sequence"/>
</dbReference>
<protein>
    <recommendedName>
        <fullName evidence="23">Phospholipid-transporting ATPase</fullName>
        <ecNumber evidence="23">7.6.2.1</ecNumber>
    </recommendedName>
</protein>
<feature type="domain" description="P-type ATPase N-terminal" evidence="25">
    <location>
        <begin position="101"/>
        <end position="149"/>
    </location>
</feature>
<evidence type="ECO:0000256" key="22">
    <source>
        <dbReference type="PIRSR" id="PIRSR606539-3"/>
    </source>
</evidence>
<comment type="catalytic activity">
    <reaction evidence="17">
        <text>a beta-D-glucosyl-(1&lt;-&gt;1')-N-acylsphing-4-enine(out) + ATP + H2O = a beta-D-glucosyl-(1&lt;-&gt;1')-N-acylsphing-4-enine(in) + ADP + phosphate + H(+)</text>
        <dbReference type="Rhea" id="RHEA:66036"/>
        <dbReference type="ChEBI" id="CHEBI:15377"/>
        <dbReference type="ChEBI" id="CHEBI:15378"/>
        <dbReference type="ChEBI" id="CHEBI:22801"/>
        <dbReference type="ChEBI" id="CHEBI:30616"/>
        <dbReference type="ChEBI" id="CHEBI:43474"/>
        <dbReference type="ChEBI" id="CHEBI:456216"/>
    </reaction>
    <physiologicalReaction direction="left-to-right" evidence="17">
        <dbReference type="Rhea" id="RHEA:66037"/>
    </physiologicalReaction>
</comment>
<feature type="region of interest" description="Disordered" evidence="24">
    <location>
        <begin position="1491"/>
        <end position="1512"/>
    </location>
</feature>
<dbReference type="FunFam" id="3.40.50.1000:FF:000001">
    <property type="entry name" value="Phospholipid-transporting ATPase IC"/>
    <property type="match status" value="1"/>
</dbReference>
<dbReference type="FunFam" id="3.40.50.1000:FF:000108">
    <property type="entry name" value="Phospholipid-transporting ATPase"/>
    <property type="match status" value="1"/>
</dbReference>
<dbReference type="PANTHER" id="PTHR24092:SF180">
    <property type="entry name" value="PHOSPHOLIPID-TRANSPORTING ATPASE DNF1-RELATED"/>
    <property type="match status" value="1"/>
</dbReference>
<feature type="binding site" evidence="21">
    <location>
        <position position="927"/>
    </location>
    <ligand>
        <name>ATP</name>
        <dbReference type="ChEBI" id="CHEBI:30616"/>
    </ligand>
</feature>
<comment type="catalytic activity">
    <reaction evidence="16">
        <text>a 1,2-diacyl-sn-glycero-3-phosphoethanolamine(out) + ATP + H2O = a 1,2-diacyl-sn-glycero-3-phosphoethanolamine(in) + ADP + phosphate + H(+)</text>
        <dbReference type="Rhea" id="RHEA:66132"/>
        <dbReference type="ChEBI" id="CHEBI:15377"/>
        <dbReference type="ChEBI" id="CHEBI:15378"/>
        <dbReference type="ChEBI" id="CHEBI:30616"/>
        <dbReference type="ChEBI" id="CHEBI:43474"/>
        <dbReference type="ChEBI" id="CHEBI:64612"/>
        <dbReference type="ChEBI" id="CHEBI:456216"/>
    </reaction>
    <physiologicalReaction direction="left-to-right" evidence="16">
        <dbReference type="Rhea" id="RHEA:66133"/>
    </physiologicalReaction>
</comment>
<feature type="region of interest" description="Disordered" evidence="24">
    <location>
        <begin position="212"/>
        <end position="259"/>
    </location>
</feature>
<feature type="transmembrane region" description="Helical" evidence="23">
    <location>
        <begin position="1119"/>
        <end position="1137"/>
    </location>
</feature>
<feature type="binding site" evidence="21">
    <location>
        <position position="615"/>
    </location>
    <ligand>
        <name>ATP</name>
        <dbReference type="ChEBI" id="CHEBI:30616"/>
    </ligand>
</feature>
<dbReference type="NCBIfam" id="TIGR01652">
    <property type="entry name" value="ATPase-Plipid"/>
    <property type="match status" value="1"/>
</dbReference>
<comment type="similarity">
    <text evidence="3 23">Belongs to the cation transport ATPase (P-type) (TC 3.A.3) family. Type IV subfamily.</text>
</comment>
<keyword evidence="7 22" id="KW-0479">Metal-binding</keyword>
<evidence type="ECO:0000313" key="27">
    <source>
        <dbReference type="EMBL" id="CAD0098905.1"/>
    </source>
</evidence>
<feature type="binding site" evidence="21">
    <location>
        <position position="928"/>
    </location>
    <ligand>
        <name>ATP</name>
        <dbReference type="ChEBI" id="CHEBI:30616"/>
    </ligand>
</feature>
<feature type="compositionally biased region" description="Basic and acidic residues" evidence="24">
    <location>
        <begin position="1503"/>
        <end position="1512"/>
    </location>
</feature>
<reference evidence="27" key="1">
    <citation type="submission" date="2020-06" db="EMBL/GenBank/DDBJ databases">
        <authorList>
            <person name="Onetto C."/>
        </authorList>
    </citation>
    <scope>NUCLEOTIDE SEQUENCE</scope>
</reference>
<evidence type="ECO:0000256" key="17">
    <source>
        <dbReference type="ARBA" id="ARBA00050913"/>
    </source>
</evidence>